<dbReference type="Pfam" id="PF02675">
    <property type="entry name" value="AdoMet_dc"/>
    <property type="match status" value="1"/>
</dbReference>
<dbReference type="Pfam" id="PF01564">
    <property type="entry name" value="Spermine_synth"/>
    <property type="match status" value="1"/>
</dbReference>
<dbReference type="InterPro" id="IPR030374">
    <property type="entry name" value="PABS"/>
</dbReference>
<dbReference type="PANTHER" id="PTHR11558">
    <property type="entry name" value="SPERMIDINE/SPERMINE SYNTHASE"/>
    <property type="match status" value="1"/>
</dbReference>
<dbReference type="SUPFAM" id="SSF53335">
    <property type="entry name" value="S-adenosyl-L-methionine-dependent methyltransferases"/>
    <property type="match status" value="1"/>
</dbReference>
<keyword evidence="13" id="KW-0812">Transmembrane</keyword>
<dbReference type="PROSITE" id="PS51006">
    <property type="entry name" value="PABS_2"/>
    <property type="match status" value="1"/>
</dbReference>
<keyword evidence="3 11" id="KW-0808">Transferase</keyword>
<feature type="compositionally biased region" description="Basic and acidic residues" evidence="12">
    <location>
        <begin position="1"/>
        <end position="10"/>
    </location>
</feature>
<evidence type="ECO:0000313" key="16">
    <source>
        <dbReference type="Proteomes" id="UP001516023"/>
    </source>
</evidence>
<feature type="active site" description="Proton acceptor" evidence="11">
    <location>
        <position position="528"/>
    </location>
</feature>
<dbReference type="AlphaFoldDB" id="A0ABD3QMV4"/>
<keyword evidence="9" id="KW-0704">Schiff base</keyword>
<keyword evidence="4" id="KW-0210">Decarboxylase</keyword>
<organism evidence="15 16">
    <name type="scientific">Cyclotella cryptica</name>
    <dbReference type="NCBI Taxonomy" id="29204"/>
    <lineage>
        <taxon>Eukaryota</taxon>
        <taxon>Sar</taxon>
        <taxon>Stramenopiles</taxon>
        <taxon>Ochrophyta</taxon>
        <taxon>Bacillariophyta</taxon>
        <taxon>Coscinodiscophyceae</taxon>
        <taxon>Thalassiosirophycidae</taxon>
        <taxon>Stephanodiscales</taxon>
        <taxon>Stephanodiscaceae</taxon>
        <taxon>Cyclotella</taxon>
    </lineage>
</organism>
<feature type="domain" description="PABS" evidence="14">
    <location>
        <begin position="336"/>
        <end position="621"/>
    </location>
</feature>
<dbReference type="HAMAP" id="MF_00198">
    <property type="entry name" value="Spermidine_synth"/>
    <property type="match status" value="1"/>
</dbReference>
<keyword evidence="8" id="KW-0456">Lyase</keyword>
<dbReference type="FunFam" id="3.60.90.10:FF:000025">
    <property type="entry name" value="Uncharacterized protein"/>
    <property type="match status" value="1"/>
</dbReference>
<evidence type="ECO:0000256" key="5">
    <source>
        <dbReference type="ARBA" id="ARBA00022813"/>
    </source>
</evidence>
<dbReference type="PANTHER" id="PTHR11558:SF11">
    <property type="entry name" value="SPERMIDINE SYNTHASE"/>
    <property type="match status" value="1"/>
</dbReference>
<evidence type="ECO:0000256" key="9">
    <source>
        <dbReference type="ARBA" id="ARBA00023270"/>
    </source>
</evidence>
<dbReference type="InterPro" id="IPR001045">
    <property type="entry name" value="Spermi_synthase"/>
</dbReference>
<keyword evidence="6 11" id="KW-0620">Polyamine biosynthesis</keyword>
<dbReference type="GO" id="GO:0016740">
    <property type="term" value="F:transferase activity"/>
    <property type="evidence" value="ECO:0007669"/>
    <property type="project" value="UniProtKB-UniRule"/>
</dbReference>
<feature type="transmembrane region" description="Helical" evidence="13">
    <location>
        <begin position="60"/>
        <end position="87"/>
    </location>
</feature>
<comment type="caution">
    <text evidence="15">The sequence shown here is derived from an EMBL/GenBank/DDBJ whole genome shotgun (WGS) entry which is preliminary data.</text>
</comment>
<dbReference type="GO" id="GO:0006596">
    <property type="term" value="P:polyamine biosynthetic process"/>
    <property type="evidence" value="ECO:0007669"/>
    <property type="project" value="UniProtKB-UniRule"/>
</dbReference>
<comment type="similarity">
    <text evidence="2">Belongs to the spermidine/spermine synthase family.</text>
</comment>
<evidence type="ECO:0000259" key="14">
    <source>
        <dbReference type="PROSITE" id="PS51006"/>
    </source>
</evidence>
<keyword evidence="5" id="KW-0068">Autocatalytic cleavage</keyword>
<evidence type="ECO:0000256" key="7">
    <source>
        <dbReference type="ARBA" id="ARBA00023145"/>
    </source>
</evidence>
<accession>A0ABD3QMV4</accession>
<evidence type="ECO:0000256" key="8">
    <source>
        <dbReference type="ARBA" id="ARBA00023239"/>
    </source>
</evidence>
<dbReference type="InterPro" id="IPR016067">
    <property type="entry name" value="S-AdoMet_deCO2ase_core"/>
</dbReference>
<sequence length="684" mass="76545">MCPKRSPLEMHRRRPSPSGMTIEELNSSELVALLGPAEDATTRIQPREAFSMSMKLSTTFMAITFIVTSLFAFSFGCVARISILASYGQLQSTHQPPHPTSTLSAEGELSVKKLPAPTILPGKEVPYTTYTSKHFQMPGSSTSNTLHIDRSSSVPSSVKEHRNSSLFGLDGPNMNEHVHNSDDSGEHVPAGQHLLVDFKDVDSEFLNSEERLAQAMIELTNESKLTLLSYHCHSLVPIGVSCAGVLLESHVAFHTWPLEGVITMDLFTCGGGLLIPLLPLVEKLFGVPRVPEIGVDPKDIPKPTMLWSHKWRGFRHGYDPNAEEEEGDSHQYQCLDRWVLGKLNLDIKKPIASTRTKFQAYDVYEVMHPQKRDIVSYQKSLGQEDSYEARNPDLFAPNRILFLDGVSQSTRYGDASYHESIVHPAMIAHDSPERVAIIGGGEGATMREVLKHNTVKKVVMIEIDDEIVGLSKQYLPEWSDCSNIECSAKWCFDDKRAEARYEDAMAYFINSFYNAGKEEEKYDVIIMDALDPNDGVEFATYLYTDDAYIQSLYNGLTESGILVVQVGEVPASGAPPDEIGAFKNRALMLKQLEQVGFKSIHLYEEGHSGFMAPWATLVAFKDEDTRNNWYRNSAEVDVQIKKRIRKATSRTPLLRNFDGSTMMSYQITPKGFRRPTPQKTKCST</sequence>
<evidence type="ECO:0000256" key="12">
    <source>
        <dbReference type="SAM" id="MobiDB-lite"/>
    </source>
</evidence>
<protein>
    <recommendedName>
        <fullName evidence="14">PABS domain-containing protein</fullName>
    </recommendedName>
</protein>
<dbReference type="Gene3D" id="3.40.50.150">
    <property type="entry name" value="Vaccinia Virus protein VP39"/>
    <property type="match status" value="1"/>
</dbReference>
<feature type="region of interest" description="Disordered" evidence="12">
    <location>
        <begin position="1"/>
        <end position="21"/>
    </location>
</feature>
<evidence type="ECO:0000256" key="4">
    <source>
        <dbReference type="ARBA" id="ARBA00022793"/>
    </source>
</evidence>
<evidence type="ECO:0000256" key="3">
    <source>
        <dbReference type="ARBA" id="ARBA00022679"/>
    </source>
</evidence>
<dbReference type="EMBL" id="JABMIG020000027">
    <property type="protein sequence ID" value="KAL3801359.1"/>
    <property type="molecule type" value="Genomic_DNA"/>
</dbReference>
<evidence type="ECO:0000256" key="11">
    <source>
        <dbReference type="PROSITE-ProRule" id="PRU00354"/>
    </source>
</evidence>
<comment type="cofactor">
    <cofactor evidence="1">
        <name>pyruvate</name>
        <dbReference type="ChEBI" id="CHEBI:15361"/>
    </cofactor>
</comment>
<dbReference type="GO" id="GO:0016831">
    <property type="term" value="F:carboxy-lyase activity"/>
    <property type="evidence" value="ECO:0007669"/>
    <property type="project" value="UniProtKB-KW"/>
</dbReference>
<evidence type="ECO:0000256" key="10">
    <source>
        <dbReference type="ARBA" id="ARBA00023317"/>
    </source>
</evidence>
<dbReference type="SUPFAM" id="SSF56276">
    <property type="entry name" value="S-adenosylmethionine decarboxylase"/>
    <property type="match status" value="1"/>
</dbReference>
<keyword evidence="13" id="KW-1133">Transmembrane helix</keyword>
<name>A0ABD3QMV4_9STRA</name>
<evidence type="ECO:0000256" key="13">
    <source>
        <dbReference type="SAM" id="Phobius"/>
    </source>
</evidence>
<dbReference type="Gene3D" id="3.60.90.10">
    <property type="entry name" value="S-adenosylmethionine decarboxylase"/>
    <property type="match status" value="1"/>
</dbReference>
<keyword evidence="16" id="KW-1185">Reference proteome</keyword>
<reference evidence="15 16" key="1">
    <citation type="journal article" date="2020" name="G3 (Bethesda)">
        <title>Improved Reference Genome for Cyclotella cryptica CCMP332, a Model for Cell Wall Morphogenesis, Salinity Adaptation, and Lipid Production in Diatoms (Bacillariophyta).</title>
        <authorList>
            <person name="Roberts W.R."/>
            <person name="Downey K.M."/>
            <person name="Ruck E.C."/>
            <person name="Traller J.C."/>
            <person name="Alverson A.J."/>
        </authorList>
    </citation>
    <scope>NUCLEOTIDE SEQUENCE [LARGE SCALE GENOMIC DNA]</scope>
    <source>
        <strain evidence="15 16">CCMP332</strain>
    </source>
</reference>
<gene>
    <name evidence="15" type="ORF">HJC23_006969</name>
</gene>
<evidence type="ECO:0000256" key="6">
    <source>
        <dbReference type="ARBA" id="ARBA00023115"/>
    </source>
</evidence>
<dbReference type="InterPro" id="IPR029063">
    <property type="entry name" value="SAM-dependent_MTases_sf"/>
</dbReference>
<feature type="compositionally biased region" description="Polar residues" evidence="12">
    <location>
        <begin position="136"/>
        <end position="156"/>
    </location>
</feature>
<keyword evidence="13" id="KW-0472">Membrane</keyword>
<proteinExistence type="inferred from homology"/>
<dbReference type="Proteomes" id="UP001516023">
    <property type="component" value="Unassembled WGS sequence"/>
</dbReference>
<evidence type="ECO:0000256" key="2">
    <source>
        <dbReference type="ARBA" id="ARBA00007867"/>
    </source>
</evidence>
<feature type="region of interest" description="Disordered" evidence="12">
    <location>
        <begin position="136"/>
        <end position="158"/>
    </location>
</feature>
<evidence type="ECO:0000313" key="15">
    <source>
        <dbReference type="EMBL" id="KAL3801359.1"/>
    </source>
</evidence>
<dbReference type="InterPro" id="IPR003826">
    <property type="entry name" value="AdoMetDC_fam_prok"/>
</dbReference>
<keyword evidence="10" id="KW-0670">Pyruvate</keyword>
<evidence type="ECO:0000256" key="1">
    <source>
        <dbReference type="ARBA" id="ARBA00001928"/>
    </source>
</evidence>
<keyword evidence="7" id="KW-0865">Zymogen</keyword>